<dbReference type="RefSeq" id="WP_211315875.1">
    <property type="nucleotide sequence ID" value="NZ_QGGQ01000005.1"/>
</dbReference>
<reference evidence="5 6" key="1">
    <citation type="submission" date="2018-05" db="EMBL/GenBank/DDBJ databases">
        <title>Genomic Encyclopedia of Archaeal and Bacterial Type Strains, Phase II (KMG-II): from individual species to whole genera.</title>
        <authorList>
            <person name="Goeker M."/>
        </authorList>
    </citation>
    <scope>NUCLEOTIDE SEQUENCE [LARGE SCALE GENOMIC DNA]</scope>
    <source>
        <strain evidence="5 6">DSM 23514</strain>
    </source>
</reference>
<dbReference type="InterPro" id="IPR038081">
    <property type="entry name" value="CalX-like_sf"/>
</dbReference>
<dbReference type="EMBL" id="QGGQ01000005">
    <property type="protein sequence ID" value="PWK23300.1"/>
    <property type="molecule type" value="Genomic_DNA"/>
</dbReference>
<evidence type="ECO:0000256" key="1">
    <source>
        <dbReference type="ARBA" id="ARBA00022729"/>
    </source>
</evidence>
<evidence type="ECO:0000313" key="5">
    <source>
        <dbReference type="EMBL" id="PWK23300.1"/>
    </source>
</evidence>
<dbReference type="AlphaFoldDB" id="A0A316EK22"/>
<dbReference type="GO" id="GO:0001965">
    <property type="term" value="F:G-protein alpha-subunit binding"/>
    <property type="evidence" value="ECO:0007669"/>
    <property type="project" value="TreeGrafter"/>
</dbReference>
<accession>A0A316EK22</accession>
<dbReference type="GO" id="GO:0071277">
    <property type="term" value="P:cellular response to calcium ion"/>
    <property type="evidence" value="ECO:0007669"/>
    <property type="project" value="TreeGrafter"/>
</dbReference>
<evidence type="ECO:0000259" key="4">
    <source>
        <dbReference type="SMART" id="SM00237"/>
    </source>
</evidence>
<sequence>MKKKRKYTMVTPFQAMSKISKKLLFFGAFLLLSVSGYGQVISIVAISDGEEDGTVNTRFNVIRSGLTSNDVQVDYSISGTATPDGDFTAPSGTITIGAGGLSGTAEISILSIVDNILEGDESIIITLTNTSEGTIHLTQDTAIAVILDDDVSVEFSVASSSDNEDDGGNLPVLLLNGRVNGPTSVTVTDAGSGTATGGGVDYSFTSPTVVNIPADDYDGTLSTSIAIPSLAIVTDAIVENDETFDLVLSDPVPVDDVTLGAQTTTTYTIENDDTATLSITATTQAAEDNTDGLFTITTSNQFS</sequence>
<name>A0A316EK22_9FLAO</name>
<dbReference type="GO" id="GO:0005737">
    <property type="term" value="C:cytoplasm"/>
    <property type="evidence" value="ECO:0007669"/>
    <property type="project" value="TreeGrafter"/>
</dbReference>
<dbReference type="GO" id="GO:0016020">
    <property type="term" value="C:membrane"/>
    <property type="evidence" value="ECO:0007669"/>
    <property type="project" value="InterPro"/>
</dbReference>
<dbReference type="Gene3D" id="2.60.40.2030">
    <property type="match status" value="2"/>
</dbReference>
<comment type="caution">
    <text evidence="5">The sequence shown here is derived from an EMBL/GenBank/DDBJ whole genome shotgun (WGS) entry which is preliminary data.</text>
</comment>
<proteinExistence type="predicted"/>
<organism evidence="5 6">
    <name type="scientific">Maribacter polysiphoniae</name>
    <dbReference type="NCBI Taxonomy" id="429344"/>
    <lineage>
        <taxon>Bacteria</taxon>
        <taxon>Pseudomonadati</taxon>
        <taxon>Bacteroidota</taxon>
        <taxon>Flavobacteriia</taxon>
        <taxon>Flavobacteriales</taxon>
        <taxon>Flavobacteriaceae</taxon>
        <taxon>Maribacter</taxon>
    </lineage>
</organism>
<dbReference type="Pfam" id="PF03160">
    <property type="entry name" value="Calx-beta"/>
    <property type="match status" value="1"/>
</dbReference>
<dbReference type="SUPFAM" id="SSF141072">
    <property type="entry name" value="CalX-like"/>
    <property type="match status" value="2"/>
</dbReference>
<feature type="non-terminal residue" evidence="5">
    <location>
        <position position="303"/>
    </location>
</feature>
<dbReference type="GO" id="GO:0010855">
    <property type="term" value="F:adenylate cyclase inhibitor activity"/>
    <property type="evidence" value="ECO:0007669"/>
    <property type="project" value="TreeGrafter"/>
</dbReference>
<dbReference type="GO" id="GO:0004930">
    <property type="term" value="F:G protein-coupled receptor activity"/>
    <property type="evidence" value="ECO:0007669"/>
    <property type="project" value="InterPro"/>
</dbReference>
<evidence type="ECO:0000256" key="3">
    <source>
        <dbReference type="ARBA" id="ARBA00022837"/>
    </source>
</evidence>
<keyword evidence="2" id="KW-0677">Repeat</keyword>
<keyword evidence="3" id="KW-0106">Calcium</keyword>
<dbReference type="SMART" id="SM00237">
    <property type="entry name" value="Calx_beta"/>
    <property type="match status" value="2"/>
</dbReference>
<feature type="domain" description="Calx-beta" evidence="4">
    <location>
        <begin position="32"/>
        <end position="128"/>
    </location>
</feature>
<keyword evidence="1" id="KW-0732">Signal</keyword>
<evidence type="ECO:0000313" key="6">
    <source>
        <dbReference type="Proteomes" id="UP000245667"/>
    </source>
</evidence>
<dbReference type="InterPro" id="IPR026919">
    <property type="entry name" value="ADGRV1"/>
</dbReference>
<dbReference type="Proteomes" id="UP000245667">
    <property type="component" value="Unassembled WGS sequence"/>
</dbReference>
<dbReference type="PANTHER" id="PTHR46682">
    <property type="entry name" value="ADHESION G-PROTEIN COUPLED RECEPTOR V1"/>
    <property type="match status" value="1"/>
</dbReference>
<protein>
    <submittedName>
        <fullName evidence="5">Calx-beta domain-containing protein</fullName>
    </submittedName>
</protein>
<feature type="domain" description="Calx-beta" evidence="4">
    <location>
        <begin position="142"/>
        <end position="249"/>
    </location>
</feature>
<evidence type="ECO:0000256" key="2">
    <source>
        <dbReference type="ARBA" id="ARBA00022737"/>
    </source>
</evidence>
<dbReference type="PANTHER" id="PTHR46682:SF1">
    <property type="entry name" value="ADHESION G-PROTEIN COUPLED RECEPTOR V1"/>
    <property type="match status" value="1"/>
</dbReference>
<gene>
    <name evidence="5" type="ORF">LX92_02632</name>
</gene>
<dbReference type="InterPro" id="IPR003644">
    <property type="entry name" value="Calx_beta"/>
</dbReference>